<name>A0A0F7TZX0_PENBI</name>
<evidence type="ECO:0000259" key="5">
    <source>
        <dbReference type="Pfam" id="PF07992"/>
    </source>
</evidence>
<feature type="chain" id="PRO_5002522833" description="FAD/NAD(P)-binding domain-containing protein" evidence="4">
    <location>
        <begin position="22"/>
        <end position="389"/>
    </location>
</feature>
<dbReference type="Proteomes" id="UP000042958">
    <property type="component" value="Unassembled WGS sequence"/>
</dbReference>
<keyword evidence="7" id="KW-1185">Reference proteome</keyword>
<dbReference type="Pfam" id="PF07992">
    <property type="entry name" value="Pyr_redox_2"/>
    <property type="match status" value="1"/>
</dbReference>
<accession>A0A0F7TZX0</accession>
<dbReference type="PRINTS" id="PR00469">
    <property type="entry name" value="PNDRDTASEII"/>
</dbReference>
<comment type="similarity">
    <text evidence="1">Belongs to the class-II pyridine nucleotide-disulfide oxidoreductase family.</text>
</comment>
<dbReference type="Gene3D" id="3.50.50.60">
    <property type="entry name" value="FAD/NAD(P)-binding domain"/>
    <property type="match status" value="2"/>
</dbReference>
<evidence type="ECO:0000313" key="7">
    <source>
        <dbReference type="Proteomes" id="UP000042958"/>
    </source>
</evidence>
<dbReference type="InterPro" id="IPR050097">
    <property type="entry name" value="Ferredoxin-NADP_redctase_2"/>
</dbReference>
<dbReference type="GO" id="GO:0016491">
    <property type="term" value="F:oxidoreductase activity"/>
    <property type="evidence" value="ECO:0007669"/>
    <property type="project" value="UniProtKB-KW"/>
</dbReference>
<dbReference type="AlphaFoldDB" id="A0A0F7TZX0"/>
<gene>
    <name evidence="6" type="ORF">PMG11_10762</name>
</gene>
<evidence type="ECO:0000256" key="1">
    <source>
        <dbReference type="ARBA" id="ARBA00009333"/>
    </source>
</evidence>
<organism evidence="6 7">
    <name type="scientific">Penicillium brasilianum</name>
    <dbReference type="NCBI Taxonomy" id="104259"/>
    <lineage>
        <taxon>Eukaryota</taxon>
        <taxon>Fungi</taxon>
        <taxon>Dikarya</taxon>
        <taxon>Ascomycota</taxon>
        <taxon>Pezizomycotina</taxon>
        <taxon>Eurotiomycetes</taxon>
        <taxon>Eurotiomycetidae</taxon>
        <taxon>Eurotiales</taxon>
        <taxon>Aspergillaceae</taxon>
        <taxon>Penicillium</taxon>
    </lineage>
</organism>
<protein>
    <recommendedName>
        <fullName evidence="5">FAD/NAD(P)-binding domain-containing protein</fullName>
    </recommendedName>
</protein>
<evidence type="ECO:0000256" key="2">
    <source>
        <dbReference type="ARBA" id="ARBA00022630"/>
    </source>
</evidence>
<dbReference type="PANTHER" id="PTHR48105">
    <property type="entry name" value="THIOREDOXIN REDUCTASE 1-RELATED-RELATED"/>
    <property type="match status" value="1"/>
</dbReference>
<dbReference type="GO" id="GO:0097237">
    <property type="term" value="P:cellular response to toxic substance"/>
    <property type="evidence" value="ECO:0007669"/>
    <property type="project" value="UniProtKB-ARBA"/>
</dbReference>
<keyword evidence="4" id="KW-0732">Signal</keyword>
<evidence type="ECO:0000256" key="4">
    <source>
        <dbReference type="SAM" id="SignalP"/>
    </source>
</evidence>
<dbReference type="SUPFAM" id="SSF51905">
    <property type="entry name" value="FAD/NAD(P)-binding domain"/>
    <property type="match status" value="1"/>
</dbReference>
<feature type="domain" description="FAD/NAD(P)-binding" evidence="5">
    <location>
        <begin position="29"/>
        <end position="335"/>
    </location>
</feature>
<dbReference type="InterPro" id="IPR036188">
    <property type="entry name" value="FAD/NAD-bd_sf"/>
</dbReference>
<sequence>MAPRIATYLSIFLSLWSLVAAESIPKTDYDVIVVGGGPAGLSALSGVSRVRRTALLFDNQEYRNGPTRNMHDVIGNDGTPPAEFRALAREQILKYPTAHIKNATVKSITPIGTNEVSVFSVVDASGKNYTARKIVLGTGMRDVLPDTPGLQEAWGKGIFWCPWCDGYEHRDQSFGILGNLSDVLGSVLEVNTQFSDIVAFVNGTQTPAGEAQATASHEDWREQLKAWNIKIENRTIASIERLQDGETHQNKTTDMQFDKFLVHFTTGEPVERNAFITNFAAVQRSSLPYQMHLNVTKEKINVDASGMRTNVTGVYAVGDANSDGSTNVPHAMFTGKKAAVYLHVQMSREDSASKISKRVGLSQRELEKEATRAIGRNLEPQWEKIQKRN</sequence>
<dbReference type="STRING" id="104259.A0A0F7TZX0"/>
<evidence type="ECO:0000313" key="6">
    <source>
        <dbReference type="EMBL" id="CEJ62259.1"/>
    </source>
</evidence>
<dbReference type="OrthoDB" id="4570620at2759"/>
<dbReference type="InterPro" id="IPR023753">
    <property type="entry name" value="FAD/NAD-binding_dom"/>
</dbReference>
<dbReference type="PRINTS" id="PR00368">
    <property type="entry name" value="FADPNR"/>
</dbReference>
<dbReference type="EMBL" id="CDHK01000015">
    <property type="protein sequence ID" value="CEJ62259.1"/>
    <property type="molecule type" value="Genomic_DNA"/>
</dbReference>
<proteinExistence type="inferred from homology"/>
<feature type="signal peptide" evidence="4">
    <location>
        <begin position="1"/>
        <end position="21"/>
    </location>
</feature>
<evidence type="ECO:0000256" key="3">
    <source>
        <dbReference type="ARBA" id="ARBA00023002"/>
    </source>
</evidence>
<keyword evidence="3" id="KW-0560">Oxidoreductase</keyword>
<keyword evidence="2" id="KW-0285">Flavoprotein</keyword>
<reference evidence="7" key="1">
    <citation type="journal article" date="2015" name="Genome Announc.">
        <title>Draft genome sequence of the fungus Penicillium brasilianum MG11.</title>
        <authorList>
            <person name="Horn F."/>
            <person name="Linde J."/>
            <person name="Mattern D.J."/>
            <person name="Walther G."/>
            <person name="Guthke R."/>
            <person name="Brakhage A.A."/>
            <person name="Valiante V."/>
        </authorList>
    </citation>
    <scope>NUCLEOTIDE SEQUENCE [LARGE SCALE GENOMIC DNA]</scope>
    <source>
        <strain evidence="7">MG11</strain>
    </source>
</reference>